<dbReference type="PANTHER" id="PTHR10098">
    <property type="entry name" value="RAPSYN-RELATED"/>
    <property type="match status" value="1"/>
</dbReference>
<reference evidence="2 3" key="1">
    <citation type="submission" date="2019-03" db="EMBL/GenBank/DDBJ databases">
        <title>Genomic Encyclopedia of Type Strains, Phase IV (KMG-IV): sequencing the most valuable type-strain genomes for metagenomic binning, comparative biology and taxonomic classification.</title>
        <authorList>
            <person name="Goeker M."/>
        </authorList>
    </citation>
    <scope>NUCLEOTIDE SEQUENCE [LARGE SCALE GENOMIC DNA]</scope>
    <source>
        <strain evidence="2 3">DSM 45361</strain>
    </source>
</reference>
<dbReference type="AlphaFoldDB" id="A0A4R6SIB3"/>
<proteinExistence type="predicted"/>
<dbReference type="PANTHER" id="PTHR10098:SF108">
    <property type="entry name" value="TETRATRICOPEPTIDE REPEAT PROTEIN 28"/>
    <property type="match status" value="1"/>
</dbReference>
<dbReference type="InterPro" id="IPR011990">
    <property type="entry name" value="TPR-like_helical_dom_sf"/>
</dbReference>
<dbReference type="Pfam" id="PF12770">
    <property type="entry name" value="CHAT"/>
    <property type="match status" value="1"/>
</dbReference>
<evidence type="ECO:0000259" key="1">
    <source>
        <dbReference type="Pfam" id="PF12770"/>
    </source>
</evidence>
<accession>A0A4R6SIB3</accession>
<evidence type="ECO:0000313" key="3">
    <source>
        <dbReference type="Proteomes" id="UP000295444"/>
    </source>
</evidence>
<keyword evidence="3" id="KW-1185">Reference proteome</keyword>
<feature type="domain" description="CHAT" evidence="1">
    <location>
        <begin position="640"/>
        <end position="871"/>
    </location>
</feature>
<dbReference type="OrthoDB" id="9761935at2"/>
<sequence length="885" mass="93554">MEPHTGEPHTAKPDTALAAARTAMRLADANPGRAQPAARLAVRRARREGDPVAAAVAELALGHSLSQCGEVPAAIRHLRAAARHGDEAGSTTLAGEARMKLAYALVQRGQPRAALHAIDAALSSLTGPGKAIARAQRAVILYEVGRLEEALAEFRIAIPALRRTQQRRDLQRALVNRGLTLSGLAYYQAAIADLKEADTIARELNRPLAIGIIAENLGFVESLRGDVPAALRYLDDAERTIVEHGGQLAPVLLDRSQLLLSVGLVAETREVAERAIAAFQASRRQLKVPEMRLTLARASYLDGKTAEAATQARLAAKEFAAQHRDGWAALARLTAVQAGLANGEQITDAHVQSIVDVLVAGGRKAAALEARLVAARLAERRGRADVSRGHLEPASAERRRGPAARRARGWYAEALLRQADGRTREAATAVRAGLRILDEHSTALGATDLRVYSAVHRAELTDLGLRIAMRDGRARQVFEWSERGRASRLVHRAVLPPPDPELAELLGELRATALEIDKARLAGQPVARLEQRQVALERRIRDRNRLLPGGSGQQGAGPVSPSVLGAALGDRALLEFVQFDGKLHALTLVDGVLRRHELAAVAEVTDLLDRIPFALHKLARRDGRSATIEAAAALLDATAVRLDRLLLAGLAEIGDRPLVVVPTGGLHSLPWSILPSCAHRPVVVSPSATLWHAAATATGSAAQGVAVAAGPGLSGARAEAQAVAAIHDGAQAMLDDTATVGAVLAALTTVDVMHLAAHGRLATNNPLFSDLRLHDGPLVVYDLERLPRVPSTVVLAACDSGRSVVRTGDELLGLAATFIARGTMRLIASVVPIPDAETAPLMVALHQRLAKGHSPAAALAEAQREVRDESPAGRAAAAGFVCIGA</sequence>
<dbReference type="SUPFAM" id="SSF48452">
    <property type="entry name" value="TPR-like"/>
    <property type="match status" value="2"/>
</dbReference>
<dbReference type="Gene3D" id="1.25.40.10">
    <property type="entry name" value="Tetratricopeptide repeat domain"/>
    <property type="match status" value="1"/>
</dbReference>
<dbReference type="RefSeq" id="WP_133849927.1">
    <property type="nucleotide sequence ID" value="NZ_SNXZ01000002.1"/>
</dbReference>
<organism evidence="2 3">
    <name type="scientific">Labedaea rhizosphaerae</name>
    <dbReference type="NCBI Taxonomy" id="598644"/>
    <lineage>
        <taxon>Bacteria</taxon>
        <taxon>Bacillati</taxon>
        <taxon>Actinomycetota</taxon>
        <taxon>Actinomycetes</taxon>
        <taxon>Pseudonocardiales</taxon>
        <taxon>Pseudonocardiaceae</taxon>
        <taxon>Labedaea</taxon>
    </lineage>
</organism>
<dbReference type="InterPro" id="IPR024983">
    <property type="entry name" value="CHAT_dom"/>
</dbReference>
<gene>
    <name evidence="2" type="ORF">EV186_1021198</name>
</gene>
<name>A0A4R6SIB3_LABRH</name>
<dbReference type="EMBL" id="SNXZ01000002">
    <property type="protein sequence ID" value="TDQ01330.1"/>
    <property type="molecule type" value="Genomic_DNA"/>
</dbReference>
<dbReference type="Proteomes" id="UP000295444">
    <property type="component" value="Unassembled WGS sequence"/>
</dbReference>
<evidence type="ECO:0000313" key="2">
    <source>
        <dbReference type="EMBL" id="TDQ01330.1"/>
    </source>
</evidence>
<comment type="caution">
    <text evidence="2">The sequence shown here is derived from an EMBL/GenBank/DDBJ whole genome shotgun (WGS) entry which is preliminary data.</text>
</comment>
<protein>
    <submittedName>
        <fullName evidence="2">CHAT domain-containing protein</fullName>
    </submittedName>
</protein>